<feature type="domain" description="Myotubularin phosphatase" evidence="4">
    <location>
        <begin position="154"/>
        <end position="649"/>
    </location>
</feature>
<feature type="binding site" evidence="3">
    <location>
        <begin position="392"/>
        <end position="398"/>
    </location>
    <ligand>
        <name>substrate</name>
    </ligand>
</feature>
<dbReference type="Pfam" id="PF06602">
    <property type="entry name" value="Myotub-related"/>
    <property type="match status" value="1"/>
</dbReference>
<proteinExistence type="inferred from homology"/>
<dbReference type="STRING" id="436907.A7THB1"/>
<dbReference type="AlphaFoldDB" id="A7THB1"/>
<dbReference type="Proteomes" id="UP000000267">
    <property type="component" value="Unassembled WGS sequence"/>
</dbReference>
<dbReference type="InterPro" id="IPR010569">
    <property type="entry name" value="Myotubularin-like_Pase_dom"/>
</dbReference>
<dbReference type="SUPFAM" id="SSF50729">
    <property type="entry name" value="PH domain-like"/>
    <property type="match status" value="1"/>
</dbReference>
<dbReference type="InterPro" id="IPR029021">
    <property type="entry name" value="Prot-tyrosine_phosphatase-like"/>
</dbReference>
<dbReference type="RefSeq" id="XP_001646250.1">
    <property type="nucleotide sequence ID" value="XM_001646200.1"/>
</dbReference>
<gene>
    <name evidence="5" type="ORF">Kpol_1013p67</name>
</gene>
<dbReference type="eggNOG" id="KOG1089">
    <property type="taxonomic scope" value="Eukaryota"/>
</dbReference>
<dbReference type="GO" id="GO:0016020">
    <property type="term" value="C:membrane"/>
    <property type="evidence" value="ECO:0007669"/>
    <property type="project" value="TreeGrafter"/>
</dbReference>
<sequence length="698" mass="81117">MEYIKITKVDNVVLHRKGIAVKGELHLTTHHLIFSSSSLPREFWVSYPTIGSVFKNQGSTLISRIKCDSKSNDEIEFDSDEPNLYKFYQGRDLWSIVNIKIIGKDYTVFSLDFVKEHEAKDVFDSLLRLTVLDDVSQLYAFIYKPNKIETQFNSWNIYDPMKEFQRQGLHINDSNSQWRISKINENYEFSSTYPSKLIVPNNISDTVLLHAGKYRAQARIPVLAYYYKKTNCVITRSSQPLPGITKQRSVQDERVVLTEFECSSLLVLDDIDNRDHVSPRMKNIIVDARPTANAMAQTALGGGTESMEYYNFNLTCQKKFLGIDNIHVMHDTLNYVVDNFLVDGDLNFPIDKVALNTGKSSNWLKYTKLILSSTDTLMKSIVFNKSNLLIHCSDGWDRTTQVCSLIQICLDPYFRTLEGFMVLIEKDWLSFGHKFLERCGHLSSESIFHDNTSGFNNLSLFSNISGTQINNSMSSNNLCNEDDNKITNTERIKSFSSNNIISTDFVTRVSDHFKKRKGYKSNKFTSPIFQQFLDCVYQLVIQNPDQFEFNERFLRRLVYHLYSCQYGSFLYNNEKERAENDIQNKTRSVWDYFRCRQKEFTNETYKAPLSSSVKKIYNDLNELGLEDLEGEEDWIFPDFNKIQWWWQLYGRKDNEMNGLTTENASIPTDHEMEGNQSLEVKNKASRFLPFTLDLFGKK</sequence>
<evidence type="ECO:0000259" key="4">
    <source>
        <dbReference type="PROSITE" id="PS51339"/>
    </source>
</evidence>
<comment type="similarity">
    <text evidence="1">Belongs to the protein-tyrosine phosphatase family. Non-receptor class myotubularin subfamily.</text>
</comment>
<dbReference type="OrthoDB" id="271628at2759"/>
<dbReference type="InterPro" id="IPR030564">
    <property type="entry name" value="Myotubularin"/>
</dbReference>
<evidence type="ECO:0000313" key="5">
    <source>
        <dbReference type="EMBL" id="EDO18392.1"/>
    </source>
</evidence>
<dbReference type="PROSITE" id="PS00383">
    <property type="entry name" value="TYR_PHOSPHATASE_1"/>
    <property type="match status" value="1"/>
</dbReference>
<dbReference type="InterPro" id="IPR048994">
    <property type="entry name" value="PH-GRAM_MTMR6-9"/>
</dbReference>
<dbReference type="GO" id="GO:0003729">
    <property type="term" value="F:mRNA binding"/>
    <property type="evidence" value="ECO:0007669"/>
    <property type="project" value="EnsemblFungi"/>
</dbReference>
<dbReference type="GO" id="GO:0005737">
    <property type="term" value="C:cytoplasm"/>
    <property type="evidence" value="ECO:0007669"/>
    <property type="project" value="TreeGrafter"/>
</dbReference>
<protein>
    <recommendedName>
        <fullName evidence="4">Myotubularin phosphatase domain-containing protein</fullName>
    </recommendedName>
</protein>
<dbReference type="HOGENOM" id="CLU_001839_5_1_1"/>
<evidence type="ECO:0000256" key="1">
    <source>
        <dbReference type="ARBA" id="ARBA00007471"/>
    </source>
</evidence>
<dbReference type="GO" id="GO:0046856">
    <property type="term" value="P:phosphatidylinositol dephosphorylation"/>
    <property type="evidence" value="ECO:0007669"/>
    <property type="project" value="EnsemblFungi"/>
</dbReference>
<dbReference type="Pfam" id="PF21098">
    <property type="entry name" value="PH-GRAM_MTMR6-like"/>
    <property type="match status" value="1"/>
</dbReference>
<evidence type="ECO:0000256" key="2">
    <source>
        <dbReference type="PIRSR" id="PIRSR630564-1"/>
    </source>
</evidence>
<dbReference type="KEGG" id="vpo:Kpol_1013p67"/>
<name>A7THB1_VANPO</name>
<evidence type="ECO:0000256" key="3">
    <source>
        <dbReference type="PIRSR" id="PIRSR630564-2"/>
    </source>
</evidence>
<dbReference type="GO" id="GO:0004438">
    <property type="term" value="F:phosphatidylinositol-3-phosphate phosphatase activity"/>
    <property type="evidence" value="ECO:0007669"/>
    <property type="project" value="EnsemblFungi"/>
</dbReference>
<dbReference type="OMA" id="RTMEGFM"/>
<keyword evidence="6" id="KW-1185">Reference proteome</keyword>
<organism evidence="6">
    <name type="scientific">Vanderwaltozyma polyspora (strain ATCC 22028 / DSM 70294 / BCRC 21397 / CBS 2163 / NBRC 10782 / NRRL Y-8283 / UCD 57-17)</name>
    <name type="common">Kluyveromyces polysporus</name>
    <dbReference type="NCBI Taxonomy" id="436907"/>
    <lineage>
        <taxon>Eukaryota</taxon>
        <taxon>Fungi</taxon>
        <taxon>Dikarya</taxon>
        <taxon>Ascomycota</taxon>
        <taxon>Saccharomycotina</taxon>
        <taxon>Saccharomycetes</taxon>
        <taxon>Saccharomycetales</taxon>
        <taxon>Saccharomycetaceae</taxon>
        <taxon>Vanderwaltozyma</taxon>
    </lineage>
</organism>
<dbReference type="FunCoup" id="A7THB1">
    <property type="interactions" value="406"/>
</dbReference>
<feature type="binding site" evidence="3">
    <location>
        <begin position="325"/>
        <end position="326"/>
    </location>
    <ligand>
        <name>substrate</name>
    </ligand>
</feature>
<dbReference type="PANTHER" id="PTHR10807">
    <property type="entry name" value="MYOTUBULARIN-RELATED"/>
    <property type="match status" value="1"/>
</dbReference>
<dbReference type="PROSITE" id="PS51339">
    <property type="entry name" value="PPASE_MYOTUBULARIN"/>
    <property type="match status" value="1"/>
</dbReference>
<dbReference type="PhylomeDB" id="A7THB1"/>
<dbReference type="PANTHER" id="PTHR10807:SF128">
    <property type="entry name" value="PHOSPHATIDYLINOSITOL-3,5-BISPHOSPHATE 3-PHOSPHATASE"/>
    <property type="match status" value="1"/>
</dbReference>
<dbReference type="InterPro" id="IPR011993">
    <property type="entry name" value="PH-like_dom_sf"/>
</dbReference>
<dbReference type="SUPFAM" id="SSF52799">
    <property type="entry name" value="(Phosphotyrosine protein) phosphatases II"/>
    <property type="match status" value="1"/>
</dbReference>
<dbReference type="InParanoid" id="A7THB1"/>
<dbReference type="InterPro" id="IPR016130">
    <property type="entry name" value="Tyr_Pase_AS"/>
</dbReference>
<accession>A7THB1</accession>
<dbReference type="Gene3D" id="2.30.29.30">
    <property type="entry name" value="Pleckstrin-homology domain (PH domain)/Phosphotyrosine-binding domain (PTB)"/>
    <property type="match status" value="1"/>
</dbReference>
<feature type="active site" description="Phosphocysteine intermediate" evidence="2">
    <location>
        <position position="392"/>
    </location>
</feature>
<reference evidence="5 6" key="1">
    <citation type="journal article" date="2007" name="Proc. Natl. Acad. Sci. U.S.A.">
        <title>Independent sorting-out of thousands of duplicated gene pairs in two yeast species descended from a whole-genome duplication.</title>
        <authorList>
            <person name="Scannell D.R."/>
            <person name="Frank A.C."/>
            <person name="Conant G.C."/>
            <person name="Byrne K.P."/>
            <person name="Woolfit M."/>
            <person name="Wolfe K.H."/>
        </authorList>
    </citation>
    <scope>NUCLEOTIDE SEQUENCE [LARGE SCALE GENOMIC DNA]</scope>
    <source>
        <strain evidence="6">ATCC 22028 / DSM 70294 / BCRC 21397 / CBS 2163 / NBRC 10782 / NRRL Y-8283 / UCD 57-17</strain>
    </source>
</reference>
<evidence type="ECO:0000313" key="6">
    <source>
        <dbReference type="Proteomes" id="UP000000267"/>
    </source>
</evidence>
<dbReference type="EMBL" id="DS480390">
    <property type="protein sequence ID" value="EDO18392.1"/>
    <property type="molecule type" value="Genomic_DNA"/>
</dbReference>
<dbReference type="GeneID" id="5546678"/>